<evidence type="ECO:0000256" key="6">
    <source>
        <dbReference type="ARBA" id="ARBA00022741"/>
    </source>
</evidence>
<dbReference type="Proteomes" id="UP000301870">
    <property type="component" value="Chromosome 30"/>
</dbReference>
<dbReference type="InterPro" id="IPR006554">
    <property type="entry name" value="Helicase-like_DEXD_c2"/>
</dbReference>
<organism evidence="21 22">
    <name type="scientific">Spodoptera litura</name>
    <name type="common">Asian cotton leafworm</name>
    <dbReference type="NCBI Taxonomy" id="69820"/>
    <lineage>
        <taxon>Eukaryota</taxon>
        <taxon>Metazoa</taxon>
        <taxon>Ecdysozoa</taxon>
        <taxon>Arthropoda</taxon>
        <taxon>Hexapoda</taxon>
        <taxon>Insecta</taxon>
        <taxon>Pterygota</taxon>
        <taxon>Neoptera</taxon>
        <taxon>Endopterygota</taxon>
        <taxon>Lepidoptera</taxon>
        <taxon>Glossata</taxon>
        <taxon>Ditrysia</taxon>
        <taxon>Noctuoidea</taxon>
        <taxon>Noctuidae</taxon>
        <taxon>Amphipyrinae</taxon>
        <taxon>Spodoptera</taxon>
    </lineage>
</organism>
<dbReference type="CDD" id="cd18788">
    <property type="entry name" value="SF2_C_XPD"/>
    <property type="match status" value="1"/>
</dbReference>
<keyword evidence="9" id="KW-0347">Helicase</keyword>
<comment type="cofactor">
    <cofactor evidence="1">
        <name>[4Fe-4S] cluster</name>
        <dbReference type="ChEBI" id="CHEBI:49883"/>
    </cofactor>
</comment>
<comment type="similarity">
    <text evidence="3">Belongs to the DEAD box helicase family. DEAH subfamily.</text>
</comment>
<dbReference type="GO" id="GO:1990918">
    <property type="term" value="P:double-strand break repair involved in meiotic recombination"/>
    <property type="evidence" value="ECO:0007669"/>
    <property type="project" value="TreeGrafter"/>
</dbReference>
<dbReference type="InterPro" id="IPR013020">
    <property type="entry name" value="Rad3/Chl1-like"/>
</dbReference>
<dbReference type="KEGG" id="sliu:111359930"/>
<dbReference type="SMART" id="SM00488">
    <property type="entry name" value="DEXDc2"/>
    <property type="match status" value="1"/>
</dbReference>
<dbReference type="NCBIfam" id="TIGR00604">
    <property type="entry name" value="rad3"/>
    <property type="match status" value="1"/>
</dbReference>
<keyword evidence="6" id="KW-0547">Nucleotide-binding</keyword>
<dbReference type="PANTHER" id="PTHR11472:SF47">
    <property type="entry name" value="FANCONI ANEMIA GROUP J PROTEIN"/>
    <property type="match status" value="1"/>
</dbReference>
<dbReference type="GO" id="GO:0005524">
    <property type="term" value="F:ATP binding"/>
    <property type="evidence" value="ECO:0007669"/>
    <property type="project" value="UniProtKB-KW"/>
</dbReference>
<evidence type="ECO:0000256" key="19">
    <source>
        <dbReference type="SAM" id="MobiDB-lite"/>
    </source>
</evidence>
<dbReference type="InterPro" id="IPR014013">
    <property type="entry name" value="Helic_SF1/SF2_ATP-bd_DinG/Rad3"/>
</dbReference>
<evidence type="ECO:0000256" key="5">
    <source>
        <dbReference type="ARBA" id="ARBA00022723"/>
    </source>
</evidence>
<dbReference type="GO" id="GO:0043139">
    <property type="term" value="F:5'-3' DNA helicase activity"/>
    <property type="evidence" value="ECO:0007669"/>
    <property type="project" value="UniProtKB-EC"/>
</dbReference>
<evidence type="ECO:0000256" key="16">
    <source>
        <dbReference type="ARBA" id="ARBA00044969"/>
    </source>
</evidence>
<keyword evidence="4" id="KW-0004">4Fe-4S</keyword>
<keyword evidence="12" id="KW-0411">Iron-sulfur</keyword>
<dbReference type="GO" id="GO:0051539">
    <property type="term" value="F:4 iron, 4 sulfur cluster binding"/>
    <property type="evidence" value="ECO:0007669"/>
    <property type="project" value="UniProtKB-KW"/>
</dbReference>
<evidence type="ECO:0000256" key="1">
    <source>
        <dbReference type="ARBA" id="ARBA00001966"/>
    </source>
</evidence>
<dbReference type="GO" id="GO:0005634">
    <property type="term" value="C:nucleus"/>
    <property type="evidence" value="ECO:0007669"/>
    <property type="project" value="UniProtKB-SubCell"/>
</dbReference>
<dbReference type="PROSITE" id="PS51193">
    <property type="entry name" value="HELICASE_ATP_BIND_2"/>
    <property type="match status" value="1"/>
</dbReference>
<comment type="subcellular location">
    <subcellularLocation>
        <location evidence="2">Nucleus</location>
    </subcellularLocation>
</comment>
<dbReference type="Gene3D" id="3.40.50.300">
    <property type="entry name" value="P-loop containing nucleotide triphosphate hydrolases"/>
    <property type="match status" value="3"/>
</dbReference>
<dbReference type="SMART" id="SM00491">
    <property type="entry name" value="HELICc2"/>
    <property type="match status" value="1"/>
</dbReference>
<dbReference type="InterPro" id="IPR002464">
    <property type="entry name" value="DNA/RNA_helicase_DEAH_CS"/>
</dbReference>
<dbReference type="FunFam" id="3.40.50.300:FF:000731">
    <property type="entry name" value="Fanconi anemia group J protein homolog"/>
    <property type="match status" value="1"/>
</dbReference>
<keyword evidence="10" id="KW-0067">ATP-binding</keyword>
<comment type="catalytic activity">
    <reaction evidence="17">
        <text>ATP + H2O = ADP + phosphate + H(+)</text>
        <dbReference type="Rhea" id="RHEA:13065"/>
        <dbReference type="ChEBI" id="CHEBI:15377"/>
        <dbReference type="ChEBI" id="CHEBI:15378"/>
        <dbReference type="ChEBI" id="CHEBI:30616"/>
        <dbReference type="ChEBI" id="CHEBI:43474"/>
        <dbReference type="ChEBI" id="CHEBI:456216"/>
        <dbReference type="EC" id="5.6.2.3"/>
    </reaction>
</comment>
<protein>
    <recommendedName>
        <fullName evidence="16">DNA 5'-3' helicase</fullName>
        <ecNumber evidence="16">5.6.2.3</ecNumber>
    </recommendedName>
    <alternativeName>
        <fullName evidence="18">DNA 5'-3' helicase FANCJ</fullName>
    </alternativeName>
</protein>
<sequence length="987" mass="111502">MDSQIEISDDDDSFNGPGCSTNVQNNPKEDVIAISSDEEFNKFSFDNDFMSDDEDSSVVVAKKKAAVKSLFSSKSRKGKGNDKNKQRKAAVKALFPQKQNVSVPVVKSVKTRPPIEPPKDVFNKMIEGVNVMLPVNPYGSQIALMSKIITAIKKKENCILESPTGSGKTLALLCGALAWQQHEQKQLGQTQAQHYFTKYPEIKKDGVADYISSPIHLKTDATPEKLFSKNNFGEKSIYYKPEENGESSSTATRQEKTPYRQISEEESPCNQVTIHKRPRLGSGEYEDTAKFSLPHTPEKSTTEKNEKAETPESIRNLYDLVENLRVCTSMFVGSSLPTIYYGARTHTQIKQVVKEFKRTSYCGMMKMTLLSSRDKSCIKEFDRSVWSSRNDMCRACVKPIRRGSNKENSNCKFYDNRTALNHKCMPAAFDLEDLVEIGREKEACPYYGARAMAKTAHIVFCPYNYLIDPSIRSSLSIDLTGAVVIIDEAHNIEGICRDVASVDITQLQIQNAIKELETVSQYRFANQDVEYYIDGLLNTLNSWNYWFQNQIPLINQQPVNNNEAIYKWQQTADFVNTLNNHNIGYVQYADFKRNAESFCRRLREDASTLYGVTQATGTLLESMDMALGFLFRDHCQHMDDFKPALIKHVTGKTSAPSATTGWRSSQFNDDEKNWVSKEALTLSLICMNSGIVMQALQTARCIALASGTLTPLISLHSELETTFPHRVSPNHVIPGDRVWIGTLLGDATGDVCYNASGASSPRGQRALGAAVLRVCRLTAHGVLCFLPSYSLLDRLIKEWQETGVWYELNQLKNVFCERRSDRDHEETMNDFYQTVGTTKGALLFAVYRGKVSEGMDFKDQQARAVICVGVPYPNLYDTGVSAKMQYNDKYMTEKNLLTGKEWLRVQAYRALNQAVGRCVRHRGDWGAVLLVDSRYRQEYYTEHLSKWVKRFLGNNHHTYESLSTSPNGLAAFMQKMKIVEEEESLKT</sequence>
<gene>
    <name evidence="22" type="primary">LOC111359930</name>
</gene>
<evidence type="ECO:0000256" key="10">
    <source>
        <dbReference type="ARBA" id="ARBA00022840"/>
    </source>
</evidence>
<dbReference type="GeneID" id="111359930"/>
<dbReference type="PROSITE" id="PS00690">
    <property type="entry name" value="DEAH_ATP_HELICASE"/>
    <property type="match status" value="1"/>
</dbReference>
<dbReference type="GO" id="GO:0016818">
    <property type="term" value="F:hydrolase activity, acting on acid anhydrides, in phosphorus-containing anhydrides"/>
    <property type="evidence" value="ECO:0007669"/>
    <property type="project" value="InterPro"/>
</dbReference>
<name>A0A9J7EIP6_SPOLT</name>
<dbReference type="InterPro" id="IPR027417">
    <property type="entry name" value="P-loop_NTPase"/>
</dbReference>
<dbReference type="InterPro" id="IPR010614">
    <property type="entry name" value="RAD3-like_helicase_DEAD"/>
</dbReference>
<dbReference type="Pfam" id="PF06733">
    <property type="entry name" value="DEAD_2"/>
    <property type="match status" value="1"/>
</dbReference>
<dbReference type="GO" id="GO:0006289">
    <property type="term" value="P:nucleotide-excision repair"/>
    <property type="evidence" value="ECO:0007669"/>
    <property type="project" value="TreeGrafter"/>
</dbReference>
<feature type="compositionally biased region" description="Basic and acidic residues" evidence="19">
    <location>
        <begin position="296"/>
        <end position="310"/>
    </location>
</feature>
<keyword evidence="15" id="KW-0539">Nucleus</keyword>
<evidence type="ECO:0000313" key="22">
    <source>
        <dbReference type="RefSeq" id="XP_022831406.1"/>
    </source>
</evidence>
<evidence type="ECO:0000256" key="15">
    <source>
        <dbReference type="ARBA" id="ARBA00023242"/>
    </source>
</evidence>
<accession>A0A9J7EIP6</accession>
<evidence type="ECO:0000256" key="17">
    <source>
        <dbReference type="ARBA" id="ARBA00048954"/>
    </source>
</evidence>
<evidence type="ECO:0000256" key="8">
    <source>
        <dbReference type="ARBA" id="ARBA00022801"/>
    </source>
</evidence>
<proteinExistence type="inferred from homology"/>
<evidence type="ECO:0000256" key="4">
    <source>
        <dbReference type="ARBA" id="ARBA00022485"/>
    </source>
</evidence>
<dbReference type="AlphaFoldDB" id="A0A9J7EIP6"/>
<dbReference type="InterPro" id="IPR045028">
    <property type="entry name" value="DinG/Rad3-like"/>
</dbReference>
<keyword evidence="21" id="KW-1185">Reference proteome</keyword>
<evidence type="ECO:0000256" key="12">
    <source>
        <dbReference type="ARBA" id="ARBA00023014"/>
    </source>
</evidence>
<keyword evidence="14" id="KW-0413">Isomerase</keyword>
<evidence type="ECO:0000256" key="7">
    <source>
        <dbReference type="ARBA" id="ARBA00022763"/>
    </source>
</evidence>
<evidence type="ECO:0000256" key="9">
    <source>
        <dbReference type="ARBA" id="ARBA00022806"/>
    </source>
</evidence>
<keyword evidence="13" id="KW-0234">DNA repair</keyword>
<evidence type="ECO:0000256" key="18">
    <source>
        <dbReference type="ARBA" id="ARBA00082714"/>
    </source>
</evidence>
<evidence type="ECO:0000256" key="14">
    <source>
        <dbReference type="ARBA" id="ARBA00023235"/>
    </source>
</evidence>
<dbReference type="PANTHER" id="PTHR11472">
    <property type="entry name" value="DNA REPAIR DEAD HELICASE RAD3/XP-D SUBFAMILY MEMBER"/>
    <property type="match status" value="1"/>
</dbReference>
<evidence type="ECO:0000256" key="13">
    <source>
        <dbReference type="ARBA" id="ARBA00023204"/>
    </source>
</evidence>
<dbReference type="InterPro" id="IPR006555">
    <property type="entry name" value="ATP-dep_Helicase_C"/>
</dbReference>
<reference evidence="22" key="1">
    <citation type="submission" date="2025-08" db="UniProtKB">
        <authorList>
            <consortium name="RefSeq"/>
        </authorList>
    </citation>
    <scope>IDENTIFICATION</scope>
    <source>
        <strain evidence="22">Ishihara</strain>
        <tissue evidence="22">Whole body</tissue>
    </source>
</reference>
<keyword evidence="8" id="KW-0378">Hydrolase</keyword>
<evidence type="ECO:0000256" key="3">
    <source>
        <dbReference type="ARBA" id="ARBA00008792"/>
    </source>
</evidence>
<dbReference type="GO" id="GO:0046872">
    <property type="term" value="F:metal ion binding"/>
    <property type="evidence" value="ECO:0007669"/>
    <property type="project" value="UniProtKB-KW"/>
</dbReference>
<dbReference type="GO" id="GO:0003677">
    <property type="term" value="F:DNA binding"/>
    <property type="evidence" value="ECO:0007669"/>
    <property type="project" value="InterPro"/>
</dbReference>
<evidence type="ECO:0000313" key="21">
    <source>
        <dbReference type="Proteomes" id="UP000301870"/>
    </source>
</evidence>
<feature type="region of interest" description="Disordered" evidence="19">
    <location>
        <begin position="238"/>
        <end position="310"/>
    </location>
</feature>
<dbReference type="SUPFAM" id="SSF52540">
    <property type="entry name" value="P-loop containing nucleoside triphosphate hydrolases"/>
    <property type="match status" value="2"/>
</dbReference>
<keyword evidence="5" id="KW-0479">Metal-binding</keyword>
<evidence type="ECO:0000256" key="2">
    <source>
        <dbReference type="ARBA" id="ARBA00004123"/>
    </source>
</evidence>
<evidence type="ECO:0000259" key="20">
    <source>
        <dbReference type="PROSITE" id="PS51193"/>
    </source>
</evidence>
<dbReference type="EC" id="5.6.2.3" evidence="16"/>
<feature type="region of interest" description="Disordered" evidence="19">
    <location>
        <begin position="1"/>
        <end position="27"/>
    </location>
</feature>
<dbReference type="OrthoDB" id="19182at2759"/>
<evidence type="ECO:0000256" key="11">
    <source>
        <dbReference type="ARBA" id="ARBA00023004"/>
    </source>
</evidence>
<keyword evidence="7" id="KW-0227">DNA damage</keyword>
<keyword evidence="11" id="KW-0408">Iron</keyword>
<feature type="domain" description="Helicase ATP-binding" evidence="20">
    <location>
        <begin position="127"/>
        <end position="536"/>
    </location>
</feature>
<dbReference type="RefSeq" id="XP_022831406.1">
    <property type="nucleotide sequence ID" value="XM_022975638.1"/>
</dbReference>
<dbReference type="Pfam" id="PF13307">
    <property type="entry name" value="Helicase_C_2"/>
    <property type="match status" value="1"/>
</dbReference>